<dbReference type="PANTHER" id="PTHR30093">
    <property type="entry name" value="GENERAL SECRETION PATHWAY PROTEIN G"/>
    <property type="match status" value="1"/>
</dbReference>
<dbReference type="PROSITE" id="PS00409">
    <property type="entry name" value="PROKAR_NTER_METHYL"/>
    <property type="match status" value="1"/>
</dbReference>
<organism evidence="5 6">
    <name type="scientific">Variovorax paradoxus</name>
    <dbReference type="NCBI Taxonomy" id="34073"/>
    <lineage>
        <taxon>Bacteria</taxon>
        <taxon>Pseudomonadati</taxon>
        <taxon>Pseudomonadota</taxon>
        <taxon>Betaproteobacteria</taxon>
        <taxon>Burkholderiales</taxon>
        <taxon>Comamonadaceae</taxon>
        <taxon>Variovorax</taxon>
    </lineage>
</organism>
<evidence type="ECO:0000313" key="5">
    <source>
        <dbReference type="EMBL" id="OAK62311.1"/>
    </source>
</evidence>
<evidence type="ECO:0000313" key="6">
    <source>
        <dbReference type="Proteomes" id="UP000077852"/>
    </source>
</evidence>
<dbReference type="EMBL" id="LVHG01000051">
    <property type="protein sequence ID" value="OAK62311.1"/>
    <property type="molecule type" value="Genomic_DNA"/>
</dbReference>
<dbReference type="AlphaFoldDB" id="A0AA91IAB0"/>
<keyword evidence="3" id="KW-0281">Fimbrium</keyword>
<comment type="similarity">
    <text evidence="1 3">Belongs to the N-Me-Phe pilin family.</text>
</comment>
<protein>
    <submittedName>
        <fullName evidence="5">Type IV pilin structural subunit</fullName>
    </submittedName>
</protein>
<dbReference type="RefSeq" id="WP_081268725.1">
    <property type="nucleotide sequence ID" value="NZ_LVHG01000051.1"/>
</dbReference>
<keyword evidence="2" id="KW-0488">Methylation</keyword>
<dbReference type="PANTHER" id="PTHR30093:SF34">
    <property type="entry name" value="PREPILIN PEPTIDASE-DEPENDENT PROTEIN D"/>
    <property type="match status" value="1"/>
</dbReference>
<keyword evidence="4" id="KW-0472">Membrane</keyword>
<comment type="caution">
    <text evidence="5">The sequence shown here is derived from an EMBL/GenBank/DDBJ whole genome shotgun (WGS) entry which is preliminary data.</text>
</comment>
<dbReference type="Proteomes" id="UP000077852">
    <property type="component" value="Unassembled WGS sequence"/>
</dbReference>
<evidence type="ECO:0000256" key="3">
    <source>
        <dbReference type="RuleBase" id="RU000389"/>
    </source>
</evidence>
<dbReference type="InterPro" id="IPR045584">
    <property type="entry name" value="Pilin-like"/>
</dbReference>
<reference evidence="5 6" key="1">
    <citation type="submission" date="2016-03" db="EMBL/GenBank/DDBJ databases">
        <title>Genome sequence of Variovorax paradoxus KB5.</title>
        <authorList>
            <person name="Jeong H."/>
            <person name="Hong C.E."/>
            <person name="Jo S.H."/>
            <person name="Park J.M."/>
        </authorList>
    </citation>
    <scope>NUCLEOTIDE SEQUENCE [LARGE SCALE GENOMIC DNA]</scope>
    <source>
        <strain evidence="5 6">KB5</strain>
    </source>
</reference>
<dbReference type="Pfam" id="PF00114">
    <property type="entry name" value="Pilin"/>
    <property type="match status" value="1"/>
</dbReference>
<name>A0AA91IAB0_VARPD</name>
<dbReference type="InterPro" id="IPR012902">
    <property type="entry name" value="N_methyl_site"/>
</dbReference>
<gene>
    <name evidence="5" type="ORF">A3K87_01820</name>
</gene>
<dbReference type="Gene3D" id="3.30.700.10">
    <property type="entry name" value="Glycoprotein, Type 4 Pilin"/>
    <property type="match status" value="1"/>
</dbReference>
<feature type="transmembrane region" description="Helical" evidence="4">
    <location>
        <begin position="12"/>
        <end position="37"/>
    </location>
</feature>
<dbReference type="NCBIfam" id="TIGR02532">
    <property type="entry name" value="IV_pilin_GFxxxE"/>
    <property type="match status" value="1"/>
</dbReference>
<accession>A0AA91IAB0</accession>
<keyword evidence="4" id="KW-1133">Transmembrane helix</keyword>
<sequence>MNRRSIARNVQKGFTLIELMIVVAIIGILAAVALPAYQDYTVRARVTEGLGLAESAKAMIASDATSTADLANVVTTWNAQANATGASSKYVKSVQIADTGEITVTFNAAALGVATGSDTLNLNPFVRTGAATPPQLAAALKAGTSGALDWACASKTQVSATNAKMSATDGLLEAKYAPASCR</sequence>
<dbReference type="InterPro" id="IPR001082">
    <property type="entry name" value="Pilin"/>
</dbReference>
<evidence type="ECO:0000256" key="1">
    <source>
        <dbReference type="ARBA" id="ARBA00005233"/>
    </source>
</evidence>
<proteinExistence type="inferred from homology"/>
<dbReference type="GO" id="GO:0009289">
    <property type="term" value="C:pilus"/>
    <property type="evidence" value="ECO:0007669"/>
    <property type="project" value="InterPro"/>
</dbReference>
<evidence type="ECO:0000256" key="4">
    <source>
        <dbReference type="SAM" id="Phobius"/>
    </source>
</evidence>
<dbReference type="SUPFAM" id="SSF54523">
    <property type="entry name" value="Pili subunits"/>
    <property type="match status" value="1"/>
</dbReference>
<dbReference type="GO" id="GO:0007155">
    <property type="term" value="P:cell adhesion"/>
    <property type="evidence" value="ECO:0007669"/>
    <property type="project" value="InterPro"/>
</dbReference>
<keyword evidence="4" id="KW-0812">Transmembrane</keyword>
<evidence type="ECO:0000256" key="2">
    <source>
        <dbReference type="ARBA" id="ARBA00022481"/>
    </source>
</evidence>
<dbReference type="Pfam" id="PF07963">
    <property type="entry name" value="N_methyl"/>
    <property type="match status" value="1"/>
</dbReference>